<feature type="region of interest" description="Disordered" evidence="1">
    <location>
        <begin position="1"/>
        <end position="63"/>
    </location>
</feature>
<evidence type="ECO:0000313" key="3">
    <source>
        <dbReference type="EMBL" id="VTJ54081.1"/>
    </source>
</evidence>
<reference evidence="3 4" key="1">
    <citation type="submission" date="2019-04" db="EMBL/GenBank/DDBJ databases">
        <authorList>
            <person name="Alioto T."/>
            <person name="Alioto T."/>
        </authorList>
    </citation>
    <scope>NUCLEOTIDE SEQUENCE [LARGE SCALE GENOMIC DNA]</scope>
</reference>
<name>A0A5E4ABQ9_MARMO</name>
<dbReference type="Proteomes" id="UP000662637">
    <property type="component" value="Unassembled WGS sequence"/>
</dbReference>
<protein>
    <submittedName>
        <fullName evidence="3">Uncharacterized protein</fullName>
    </submittedName>
</protein>
<proteinExistence type="predicted"/>
<evidence type="ECO:0000256" key="1">
    <source>
        <dbReference type="SAM" id="MobiDB-lite"/>
    </source>
</evidence>
<dbReference type="Proteomes" id="UP000335636">
    <property type="component" value="Unassembled WGS sequence"/>
</dbReference>
<organism evidence="3 4">
    <name type="scientific">Marmota monax</name>
    <name type="common">Woodchuck</name>
    <dbReference type="NCBI Taxonomy" id="9995"/>
    <lineage>
        <taxon>Eukaryota</taxon>
        <taxon>Metazoa</taxon>
        <taxon>Chordata</taxon>
        <taxon>Craniata</taxon>
        <taxon>Vertebrata</taxon>
        <taxon>Euteleostomi</taxon>
        <taxon>Mammalia</taxon>
        <taxon>Eutheria</taxon>
        <taxon>Euarchontoglires</taxon>
        <taxon>Glires</taxon>
        <taxon>Rodentia</taxon>
        <taxon>Sciuromorpha</taxon>
        <taxon>Sciuridae</taxon>
        <taxon>Xerinae</taxon>
        <taxon>Marmotini</taxon>
        <taxon>Marmota</taxon>
    </lineage>
</organism>
<dbReference type="EMBL" id="WJEC01007913">
    <property type="protein sequence ID" value="KAF7465524.1"/>
    <property type="molecule type" value="Genomic_DNA"/>
</dbReference>
<keyword evidence="4" id="KW-1185">Reference proteome</keyword>
<accession>A0A5E4ABQ9</accession>
<reference evidence="2" key="2">
    <citation type="submission" date="2020-08" db="EMBL/GenBank/DDBJ databases">
        <authorList>
            <person name="Shumante A."/>
            <person name="Zimin A.V."/>
            <person name="Puiu D."/>
            <person name="Salzberg S.L."/>
        </authorList>
    </citation>
    <scope>NUCLEOTIDE SEQUENCE</scope>
    <source>
        <strain evidence="2">WC2-LM</strain>
        <tissue evidence="2">Liver</tissue>
    </source>
</reference>
<dbReference type="EMBL" id="CABDUW010000035">
    <property type="protein sequence ID" value="VTJ54081.1"/>
    <property type="molecule type" value="Genomic_DNA"/>
</dbReference>
<evidence type="ECO:0000313" key="4">
    <source>
        <dbReference type="Proteomes" id="UP000335636"/>
    </source>
</evidence>
<evidence type="ECO:0000313" key="2">
    <source>
        <dbReference type="EMBL" id="KAF7465524.1"/>
    </source>
</evidence>
<gene>
    <name evidence="2" type="ORF">GHT09_004057</name>
    <name evidence="3" type="ORF">MONAX_5E013894</name>
</gene>
<sequence length="124" mass="13148">MPPYPNDTARADQSGNPQAPPYSPGVSIQDRPLGRGVGRACSQVRSHRHLGGTRISPAATSPWGENKCQIDQTGFCYLHLCSWFPETSKGPGEAAGAEVPQEVSPGMGLYIKATGFLCPGQSFC</sequence>
<dbReference type="AlphaFoldDB" id="A0A5E4ABQ9"/>